<dbReference type="PANTHER" id="PTHR31398:SF0">
    <property type="entry name" value="MEIOTIC NUCLEAR DIVISION PROTEIN 1 HOMOLOG"/>
    <property type="match status" value="1"/>
</dbReference>
<dbReference type="GeneID" id="7824198"/>
<keyword evidence="1" id="KW-1133">Transmembrane helix</keyword>
<dbReference type="Proteomes" id="UP000009168">
    <property type="component" value="Unassembled WGS sequence"/>
</dbReference>
<organism evidence="2 3">
    <name type="scientific">Tetrahymena thermophila (strain SB210)</name>
    <dbReference type="NCBI Taxonomy" id="312017"/>
    <lineage>
        <taxon>Eukaryota</taxon>
        <taxon>Sar</taxon>
        <taxon>Alveolata</taxon>
        <taxon>Ciliophora</taxon>
        <taxon>Intramacronucleata</taxon>
        <taxon>Oligohymenophorea</taxon>
        <taxon>Hymenostomatida</taxon>
        <taxon>Tetrahymenina</taxon>
        <taxon>Tetrahymenidae</taxon>
        <taxon>Tetrahymena</taxon>
    </lineage>
</organism>
<keyword evidence="1 2" id="KW-0812">Transmembrane</keyword>
<gene>
    <name evidence="2" type="ORF">TTHERM_00109240</name>
</gene>
<protein>
    <submittedName>
        <fullName evidence="2">Transmembrane protein, putative</fullName>
    </submittedName>
</protein>
<accession>Q22ZF0</accession>
<reference evidence="3" key="1">
    <citation type="journal article" date="2006" name="PLoS Biol.">
        <title>Macronuclear genome sequence of the ciliate Tetrahymena thermophila, a model eukaryote.</title>
        <authorList>
            <person name="Eisen J.A."/>
            <person name="Coyne R.S."/>
            <person name="Wu M."/>
            <person name="Wu D."/>
            <person name="Thiagarajan M."/>
            <person name="Wortman J.R."/>
            <person name="Badger J.H."/>
            <person name="Ren Q."/>
            <person name="Amedeo P."/>
            <person name="Jones K.M."/>
            <person name="Tallon L.J."/>
            <person name="Delcher A.L."/>
            <person name="Salzberg S.L."/>
            <person name="Silva J.C."/>
            <person name="Haas B.J."/>
            <person name="Majoros W.H."/>
            <person name="Farzad M."/>
            <person name="Carlton J.M."/>
            <person name="Smith R.K. Jr."/>
            <person name="Garg J."/>
            <person name="Pearlman R.E."/>
            <person name="Karrer K.M."/>
            <person name="Sun L."/>
            <person name="Manning G."/>
            <person name="Elde N.C."/>
            <person name="Turkewitz A.P."/>
            <person name="Asai D.J."/>
            <person name="Wilkes D.E."/>
            <person name="Wang Y."/>
            <person name="Cai H."/>
            <person name="Collins K."/>
            <person name="Stewart B.A."/>
            <person name="Lee S.R."/>
            <person name="Wilamowska K."/>
            <person name="Weinberg Z."/>
            <person name="Ruzzo W.L."/>
            <person name="Wloga D."/>
            <person name="Gaertig J."/>
            <person name="Frankel J."/>
            <person name="Tsao C.-C."/>
            <person name="Gorovsky M.A."/>
            <person name="Keeling P.J."/>
            <person name="Waller R.F."/>
            <person name="Patron N.J."/>
            <person name="Cherry J.M."/>
            <person name="Stover N.A."/>
            <person name="Krieger C.J."/>
            <person name="del Toro C."/>
            <person name="Ryder H.F."/>
            <person name="Williamson S.C."/>
            <person name="Barbeau R.A."/>
            <person name="Hamilton E.P."/>
            <person name="Orias E."/>
        </authorList>
    </citation>
    <scope>NUCLEOTIDE SEQUENCE [LARGE SCALE GENOMIC DNA]</scope>
    <source>
        <strain evidence="3">SB210</strain>
    </source>
</reference>
<dbReference type="OrthoDB" id="293020at2759"/>
<evidence type="ECO:0000313" key="3">
    <source>
        <dbReference type="Proteomes" id="UP000009168"/>
    </source>
</evidence>
<dbReference type="KEGG" id="tet:TTHERM_00109240"/>
<evidence type="ECO:0000313" key="2">
    <source>
        <dbReference type="EMBL" id="EAR90371.2"/>
    </source>
</evidence>
<keyword evidence="3" id="KW-1185">Reference proteome</keyword>
<feature type="transmembrane region" description="Helical" evidence="1">
    <location>
        <begin position="33"/>
        <end position="54"/>
    </location>
</feature>
<name>Q22ZF0_TETTS</name>
<evidence type="ECO:0000256" key="1">
    <source>
        <dbReference type="SAM" id="Phobius"/>
    </source>
</evidence>
<dbReference type="PANTHER" id="PTHR31398">
    <property type="entry name" value="MEIOTIC NUCLEAR DIVISION PROTEIN 1 HOMOLOG"/>
    <property type="match status" value="1"/>
</dbReference>
<proteinExistence type="predicted"/>
<sequence>MTILILMFFLNRNLLQSHHVITQLQINSSQLLAYKILLLSIILILQFIMLLFLLNKLQKLKMKPLGNSQLVQQQEQQKQSHAGQIISIFLKLITILFHQATKICIVLVKKSRIYIFKDNSMLSTIQLQSLRLAIYYVDYSAIPSDKTKPFQPLGRQSFWISGPEFTKQTNINFRNTYLNSDYGLMGTDIQTTNTLTFSGDREQVSPKSGNLLYDCYISFEKNVDNIYNRSYQKLDRSLSQLGGIFNIFFTVGAIICRPLSQIELDSKLINRLFNFENPTQESNKKKQDKKRNFKDSEKKKEIYTQAADQILITKEDQQKTSFKYELQNTFYQKSQISFGQKGDGEQLNVYQNRPLQKLERVNSTKMKKTYQEKLKTLKKGENKDSNKKSKKEIEKEAKELNDIFSQNKVSFQGWEYFANYFKFLKLCKRRRCELLQKGLDGLYNQIDIFYIIQKLFEVEKLKRLLLNENQIKLFEFIPKPVLSLDEKKSNNLSDKIGLRDKYENYIKQKTSEVQEAFQKLINSKTKPSKIDIRILELLDPQFKQFLSDLGDIKRESTKLRQNTILESQQKSIFQKEDFILDNLQVPIEECSSQQKSQYFNFTPSKTLGSIYSSQKKVDLSNLYPI</sequence>
<dbReference type="GO" id="GO:0005634">
    <property type="term" value="C:nucleus"/>
    <property type="evidence" value="ECO:0007669"/>
    <property type="project" value="TreeGrafter"/>
</dbReference>
<dbReference type="HOGENOM" id="CLU_009697_1_0_1"/>
<dbReference type="RefSeq" id="XP_001010616.2">
    <property type="nucleotide sequence ID" value="XM_001010616.2"/>
</dbReference>
<dbReference type="GO" id="GO:0007131">
    <property type="term" value="P:reciprocal meiotic recombination"/>
    <property type="evidence" value="ECO:0007669"/>
    <property type="project" value="TreeGrafter"/>
</dbReference>
<dbReference type="EMBL" id="GG662798">
    <property type="protein sequence ID" value="EAR90371.2"/>
    <property type="molecule type" value="Genomic_DNA"/>
</dbReference>
<dbReference type="InParanoid" id="Q22ZF0"/>
<dbReference type="AlphaFoldDB" id="Q22ZF0"/>
<keyword evidence="1" id="KW-0472">Membrane</keyword>